<evidence type="ECO:0000313" key="1">
    <source>
        <dbReference type="EMBL" id="EOZ92031.1"/>
    </source>
</evidence>
<comment type="caution">
    <text evidence="1">The sequence shown here is derived from an EMBL/GenBank/DDBJ whole genome shotgun (WGS) entry which is preliminary data.</text>
</comment>
<name>S2DJA3_INDAL</name>
<keyword evidence="2" id="KW-1185">Reference proteome</keyword>
<accession>S2DJA3</accession>
<dbReference type="Proteomes" id="UP000006073">
    <property type="component" value="Unassembled WGS sequence"/>
</dbReference>
<gene>
    <name evidence="1" type="ORF">A33Q_4124</name>
</gene>
<dbReference type="OrthoDB" id="9777975at2"/>
<dbReference type="RefSeq" id="WP_009033126.1">
    <property type="nucleotide sequence ID" value="NZ_ALWO02000052.1"/>
</dbReference>
<dbReference type="EMBL" id="ALWO02000052">
    <property type="protein sequence ID" value="EOZ92031.1"/>
    <property type="molecule type" value="Genomic_DNA"/>
</dbReference>
<organism evidence="1 2">
    <name type="scientific">Indibacter alkaliphilus (strain CCUG 57479 / KCTC 22604 / LW1)</name>
    <dbReference type="NCBI Taxonomy" id="1189612"/>
    <lineage>
        <taxon>Bacteria</taxon>
        <taxon>Pseudomonadati</taxon>
        <taxon>Bacteroidota</taxon>
        <taxon>Cytophagia</taxon>
        <taxon>Cytophagales</taxon>
        <taxon>Cyclobacteriaceae</taxon>
    </lineage>
</organism>
<protein>
    <submittedName>
        <fullName evidence="1">Uncharacterized protein</fullName>
    </submittedName>
</protein>
<evidence type="ECO:0000313" key="2">
    <source>
        <dbReference type="Proteomes" id="UP000006073"/>
    </source>
</evidence>
<dbReference type="AlphaFoldDB" id="S2DJA3"/>
<reference evidence="1 2" key="1">
    <citation type="journal article" date="2013" name="Genome Announc.">
        <title>Draft Genome Sequence of Indibacter alkaliphilus Strain LW1T, Isolated from Lonar Lake, a Haloalkaline Lake in the Buldana District of Maharashtra, India.</title>
        <authorList>
            <person name="Singh A."/>
            <person name="Kumar Jangir P."/>
            <person name="Sharma R."/>
            <person name="Singh A."/>
            <person name="Kumar Pinnaka A."/>
            <person name="Shivaji S."/>
        </authorList>
    </citation>
    <scope>NUCLEOTIDE SEQUENCE [LARGE SCALE GENOMIC DNA]</scope>
    <source>
        <strain evidence="2">CCUG 57479 / KCTC 22604 / LW1</strain>
    </source>
</reference>
<proteinExistence type="predicted"/>
<dbReference type="STRING" id="1189612.A33Q_4124"/>
<sequence length="71" mass="8183">MKNLKIFGLILLTFIYFQSCQNDTDPDIDFSRPLEIVNLEYGSEPRQVMDVFLPAGRSSTSTKVLVWIHHP</sequence>